<dbReference type="GO" id="GO:0008233">
    <property type="term" value="F:peptidase activity"/>
    <property type="evidence" value="ECO:0007669"/>
    <property type="project" value="InterPro"/>
</dbReference>
<dbReference type="Proteomes" id="UP000199225">
    <property type="component" value="Unassembled WGS sequence"/>
</dbReference>
<dbReference type="CDD" id="cd14845">
    <property type="entry name" value="L-Ala-D-Glu_peptidase_like"/>
    <property type="match status" value="1"/>
</dbReference>
<reference evidence="4" key="1">
    <citation type="submission" date="2016-10" db="EMBL/GenBank/DDBJ databases">
        <authorList>
            <person name="Varghese N."/>
            <person name="Submissions S."/>
        </authorList>
    </citation>
    <scope>NUCLEOTIDE SEQUENCE [LARGE SCALE GENOMIC DNA]</scope>
    <source>
        <strain evidence="4">DSM 4771</strain>
    </source>
</reference>
<proteinExistence type="predicted"/>
<dbReference type="EMBL" id="FNEV01000003">
    <property type="protein sequence ID" value="SDJ23567.1"/>
    <property type="molecule type" value="Genomic_DNA"/>
</dbReference>
<sequence length="223" mass="25779">MKITREELLRRSTRNMQGVENRIAEWGQRIISQVYDEGIFAQVTGGYRSHEQQAYLYGQGRPGYQFNGTKYGRRGKVVTNAKPGQSIHNYGFAIDFCLVTDNGQQAVWKVNEDWRRVASVAKGLGFTWGGNWNSFQDYPHLEWTHGMSWEELKTGKSPFDYPGFLLRRGSRGKRVKQVQVAVQIRTDGIFGPKTEEVIRHFQRKHCLQVDGIVGPETWVNFYR</sequence>
<organism evidence="3 4">
    <name type="scientific">Salimicrobium halophilum</name>
    <dbReference type="NCBI Taxonomy" id="86666"/>
    <lineage>
        <taxon>Bacteria</taxon>
        <taxon>Bacillati</taxon>
        <taxon>Bacillota</taxon>
        <taxon>Bacilli</taxon>
        <taxon>Bacillales</taxon>
        <taxon>Bacillaceae</taxon>
        <taxon>Salimicrobium</taxon>
    </lineage>
</organism>
<evidence type="ECO:0000259" key="1">
    <source>
        <dbReference type="Pfam" id="PF01471"/>
    </source>
</evidence>
<dbReference type="InterPro" id="IPR036366">
    <property type="entry name" value="PGBDSf"/>
</dbReference>
<evidence type="ECO:0000259" key="2">
    <source>
        <dbReference type="Pfam" id="PF13539"/>
    </source>
</evidence>
<accession>A0A1G8S2X9</accession>
<dbReference type="Pfam" id="PF13539">
    <property type="entry name" value="Peptidase_M15_4"/>
    <property type="match status" value="1"/>
</dbReference>
<dbReference type="InterPro" id="IPR036365">
    <property type="entry name" value="PGBD-like_sf"/>
</dbReference>
<keyword evidence="4" id="KW-1185">Reference proteome</keyword>
<dbReference type="InterPro" id="IPR009045">
    <property type="entry name" value="Zn_M74/Hedgehog-like"/>
</dbReference>
<dbReference type="AlphaFoldDB" id="A0A1G8S2X9"/>
<dbReference type="RefSeq" id="WP_176757443.1">
    <property type="nucleotide sequence ID" value="NZ_FNEV01000003.1"/>
</dbReference>
<dbReference type="Pfam" id="PF01471">
    <property type="entry name" value="PG_binding_1"/>
    <property type="match status" value="1"/>
</dbReference>
<evidence type="ECO:0000313" key="3">
    <source>
        <dbReference type="EMBL" id="SDJ23567.1"/>
    </source>
</evidence>
<evidence type="ECO:0000313" key="4">
    <source>
        <dbReference type="Proteomes" id="UP000199225"/>
    </source>
</evidence>
<dbReference type="InterPro" id="IPR039561">
    <property type="entry name" value="Peptidase_M15C"/>
</dbReference>
<dbReference type="Gene3D" id="3.30.1380.10">
    <property type="match status" value="1"/>
</dbReference>
<dbReference type="STRING" id="86666.SAMN04490247_1224"/>
<dbReference type="SUPFAM" id="SSF47090">
    <property type="entry name" value="PGBD-like"/>
    <property type="match status" value="1"/>
</dbReference>
<dbReference type="Gene3D" id="1.10.101.10">
    <property type="entry name" value="PGBD-like superfamily/PGBD"/>
    <property type="match status" value="1"/>
</dbReference>
<dbReference type="InterPro" id="IPR002477">
    <property type="entry name" value="Peptidoglycan-bd-like"/>
</dbReference>
<dbReference type="SUPFAM" id="SSF55166">
    <property type="entry name" value="Hedgehog/DD-peptidase"/>
    <property type="match status" value="1"/>
</dbReference>
<gene>
    <name evidence="3" type="ORF">SAMN04490247_1224</name>
</gene>
<name>A0A1G8S2X9_9BACI</name>
<protein>
    <submittedName>
        <fullName evidence="3">Peptidoglycan L-alanyl-D-glutamate endopeptidase CwlK</fullName>
    </submittedName>
</protein>
<feature type="domain" description="Peptidase M15C" evidence="2">
    <location>
        <begin position="81"/>
        <end position="143"/>
    </location>
</feature>
<feature type="domain" description="Peptidoglycan binding-like" evidence="1">
    <location>
        <begin position="184"/>
        <end position="218"/>
    </location>
</feature>